<evidence type="ECO:0000256" key="1">
    <source>
        <dbReference type="SAM" id="SignalP"/>
    </source>
</evidence>
<dbReference type="EMBL" id="JAXAFJ010000001">
    <property type="protein sequence ID" value="MDX6804513.1"/>
    <property type="molecule type" value="Genomic_DNA"/>
</dbReference>
<comment type="caution">
    <text evidence="3">The sequence shown here is derived from an EMBL/GenBank/DDBJ whole genome shotgun (WGS) entry which is preliminary data.</text>
</comment>
<dbReference type="Proteomes" id="UP001274321">
    <property type="component" value="Unassembled WGS sequence"/>
</dbReference>
<feature type="domain" description="Pilus formation protein N-terminal" evidence="2">
    <location>
        <begin position="53"/>
        <end position="108"/>
    </location>
</feature>
<gene>
    <name evidence="3" type="ORF">SCD90_00420</name>
</gene>
<dbReference type="RefSeq" id="WP_319842639.1">
    <property type="nucleotide sequence ID" value="NZ_JAXAFJ010000001.1"/>
</dbReference>
<accession>A0ABU4RJY2</accession>
<organism evidence="3 4">
    <name type="scientific">Terrihabitans rhizophilus</name>
    <dbReference type="NCBI Taxonomy" id="3092662"/>
    <lineage>
        <taxon>Bacteria</taxon>
        <taxon>Pseudomonadati</taxon>
        <taxon>Pseudomonadota</taxon>
        <taxon>Alphaproteobacteria</taxon>
        <taxon>Hyphomicrobiales</taxon>
        <taxon>Terrihabitans</taxon>
    </lineage>
</organism>
<evidence type="ECO:0000313" key="3">
    <source>
        <dbReference type="EMBL" id="MDX6804513.1"/>
    </source>
</evidence>
<evidence type="ECO:0000259" key="2">
    <source>
        <dbReference type="Pfam" id="PF13629"/>
    </source>
</evidence>
<protein>
    <submittedName>
        <fullName evidence="3">Pilus assembly protein N-terminal domain-containing protein</fullName>
    </submittedName>
</protein>
<proteinExistence type="predicted"/>
<keyword evidence="1" id="KW-0732">Signal</keyword>
<name>A0ABU4RJY2_9HYPH</name>
<feature type="signal peptide" evidence="1">
    <location>
        <begin position="1"/>
        <end position="24"/>
    </location>
</feature>
<dbReference type="Pfam" id="PF13629">
    <property type="entry name" value="T2SS-T3SS_pil_N"/>
    <property type="match status" value="1"/>
</dbReference>
<reference evidence="3 4" key="1">
    <citation type="submission" date="2023-11" db="EMBL/GenBank/DDBJ databases">
        <authorList>
            <person name="Bao R."/>
        </authorList>
    </citation>
    <scope>NUCLEOTIDE SEQUENCE [LARGE SCALE GENOMIC DNA]</scope>
    <source>
        <strain evidence="3 4">PJ23</strain>
    </source>
</reference>
<dbReference type="InterPro" id="IPR032789">
    <property type="entry name" value="T2SS-T3SS_pil_N"/>
</dbReference>
<sequence>MISARSLAHVTTVAAALCCSAASAQEALEAFGPSSIKHKVIALDIASTAWAPDGTTTLVIGNPAIADAVLPRSGDNLMVLTGKSYGMTNIIALDADGRPLGETLVRVEQPATPTVTVMRGTLRETWICAPRCEQTLTLGDNPEFFGNSNTQIGTRNGTASAR</sequence>
<keyword evidence="4" id="KW-1185">Reference proteome</keyword>
<feature type="chain" id="PRO_5046275263" evidence="1">
    <location>
        <begin position="25"/>
        <end position="162"/>
    </location>
</feature>
<evidence type="ECO:0000313" key="4">
    <source>
        <dbReference type="Proteomes" id="UP001274321"/>
    </source>
</evidence>